<dbReference type="Proteomes" id="UP000789920">
    <property type="component" value="Unassembled WGS sequence"/>
</dbReference>
<comment type="caution">
    <text evidence="1">The sequence shown here is derived from an EMBL/GenBank/DDBJ whole genome shotgun (WGS) entry which is preliminary data.</text>
</comment>
<reference evidence="1" key="1">
    <citation type="submission" date="2021-06" db="EMBL/GenBank/DDBJ databases">
        <authorList>
            <person name="Kallberg Y."/>
            <person name="Tangrot J."/>
            <person name="Rosling A."/>
        </authorList>
    </citation>
    <scope>NUCLEOTIDE SEQUENCE</scope>
    <source>
        <strain evidence="1">MA461A</strain>
    </source>
</reference>
<name>A0ACA9PNZ8_9GLOM</name>
<keyword evidence="2" id="KW-1185">Reference proteome</keyword>
<dbReference type="EMBL" id="CAJVQC010021428">
    <property type="protein sequence ID" value="CAG8713300.1"/>
    <property type="molecule type" value="Genomic_DNA"/>
</dbReference>
<protein>
    <submittedName>
        <fullName evidence="1">19653_t:CDS:1</fullName>
    </submittedName>
</protein>
<gene>
    <name evidence="1" type="ORF">RPERSI_LOCUS10699</name>
</gene>
<sequence length="40" mass="4678">KDAPLYDALKKDIEKIDISEHNWRNPLSSMVIYISEDDSK</sequence>
<evidence type="ECO:0000313" key="2">
    <source>
        <dbReference type="Proteomes" id="UP000789920"/>
    </source>
</evidence>
<feature type="non-terminal residue" evidence="1">
    <location>
        <position position="1"/>
    </location>
</feature>
<accession>A0ACA9PNZ8</accession>
<evidence type="ECO:0000313" key="1">
    <source>
        <dbReference type="EMBL" id="CAG8713300.1"/>
    </source>
</evidence>
<proteinExistence type="predicted"/>
<organism evidence="1 2">
    <name type="scientific">Racocetra persica</name>
    <dbReference type="NCBI Taxonomy" id="160502"/>
    <lineage>
        <taxon>Eukaryota</taxon>
        <taxon>Fungi</taxon>
        <taxon>Fungi incertae sedis</taxon>
        <taxon>Mucoromycota</taxon>
        <taxon>Glomeromycotina</taxon>
        <taxon>Glomeromycetes</taxon>
        <taxon>Diversisporales</taxon>
        <taxon>Gigasporaceae</taxon>
        <taxon>Racocetra</taxon>
    </lineage>
</organism>